<dbReference type="InterPro" id="IPR045340">
    <property type="entry name" value="DUF6533"/>
</dbReference>
<feature type="transmembrane region" description="Helical" evidence="1">
    <location>
        <begin position="25"/>
        <end position="43"/>
    </location>
</feature>
<dbReference type="EMBL" id="JADNRY010000128">
    <property type="protein sequence ID" value="KAF9064219.1"/>
    <property type="molecule type" value="Genomic_DNA"/>
</dbReference>
<feature type="domain" description="DUF6533" evidence="2">
    <location>
        <begin position="25"/>
        <end position="71"/>
    </location>
</feature>
<proteinExistence type="predicted"/>
<feature type="transmembrane region" description="Helical" evidence="1">
    <location>
        <begin position="126"/>
        <end position="149"/>
    </location>
</feature>
<evidence type="ECO:0000256" key="1">
    <source>
        <dbReference type="SAM" id="Phobius"/>
    </source>
</evidence>
<feature type="transmembrane region" description="Helical" evidence="1">
    <location>
        <begin position="170"/>
        <end position="191"/>
    </location>
</feature>
<dbReference type="Proteomes" id="UP000772434">
    <property type="component" value="Unassembled WGS sequence"/>
</dbReference>
<protein>
    <recommendedName>
        <fullName evidence="2">DUF6533 domain-containing protein</fullName>
    </recommendedName>
</protein>
<keyword evidence="1" id="KW-0812">Transmembrane</keyword>
<comment type="caution">
    <text evidence="3">The sequence shown here is derived from an EMBL/GenBank/DDBJ whole genome shotgun (WGS) entry which is preliminary data.</text>
</comment>
<sequence length="344" mass="37446">MSGSSSDQAIAEAIVTLQLFQLSNYATLAAFVLYFYDFFLTFPTEVQSIWSSSRLTGSSILFILIRYGFLIALALELVSSLPLGKLADTRDLALTVRVSSIIADAAGKCGLSSFFNESGLMVHAHILVNVIAPLLQGTFESIIFILTLVRTIRHVRNSRKYGFHSIAEAVLHDGILYFLTIFIAASIEAAVELNLLIFPGAVISIAGEQVSAIIVPLLSMYGSLPGLLLNRFVLNLRTFSNLHAVQYSGQGHSKTTPLSARHFADNRWIGNIGAPLDPNQWDEVDKQETSDGVDQGDGEIEGKFLHVVVDPLSTLVPVIYEDGKGGPVSFVPMQRECDLSQLIA</sequence>
<gene>
    <name evidence="3" type="ORF">BDP27DRAFT_1426068</name>
</gene>
<evidence type="ECO:0000313" key="4">
    <source>
        <dbReference type="Proteomes" id="UP000772434"/>
    </source>
</evidence>
<reference evidence="3" key="1">
    <citation type="submission" date="2020-11" db="EMBL/GenBank/DDBJ databases">
        <authorList>
            <consortium name="DOE Joint Genome Institute"/>
            <person name="Ahrendt S."/>
            <person name="Riley R."/>
            <person name="Andreopoulos W."/>
            <person name="Labutti K."/>
            <person name="Pangilinan J."/>
            <person name="Ruiz-Duenas F.J."/>
            <person name="Barrasa J.M."/>
            <person name="Sanchez-Garcia M."/>
            <person name="Camarero S."/>
            <person name="Miyauchi S."/>
            <person name="Serrano A."/>
            <person name="Linde D."/>
            <person name="Babiker R."/>
            <person name="Drula E."/>
            <person name="Ayuso-Fernandez I."/>
            <person name="Pacheco R."/>
            <person name="Padilla G."/>
            <person name="Ferreira P."/>
            <person name="Barriuso J."/>
            <person name="Kellner H."/>
            <person name="Castanera R."/>
            <person name="Alfaro M."/>
            <person name="Ramirez L."/>
            <person name="Pisabarro A.G."/>
            <person name="Kuo A."/>
            <person name="Tritt A."/>
            <person name="Lipzen A."/>
            <person name="He G."/>
            <person name="Yan M."/>
            <person name="Ng V."/>
            <person name="Cullen D."/>
            <person name="Martin F."/>
            <person name="Rosso M.-N."/>
            <person name="Henrissat B."/>
            <person name="Hibbett D."/>
            <person name="Martinez A.T."/>
            <person name="Grigoriev I.V."/>
        </authorList>
    </citation>
    <scope>NUCLEOTIDE SEQUENCE</scope>
    <source>
        <strain evidence="3">AH 40177</strain>
    </source>
</reference>
<accession>A0A9P5U370</accession>
<keyword evidence="1" id="KW-0472">Membrane</keyword>
<evidence type="ECO:0000313" key="3">
    <source>
        <dbReference type="EMBL" id="KAF9064219.1"/>
    </source>
</evidence>
<keyword evidence="4" id="KW-1185">Reference proteome</keyword>
<organism evidence="3 4">
    <name type="scientific">Rhodocollybia butyracea</name>
    <dbReference type="NCBI Taxonomy" id="206335"/>
    <lineage>
        <taxon>Eukaryota</taxon>
        <taxon>Fungi</taxon>
        <taxon>Dikarya</taxon>
        <taxon>Basidiomycota</taxon>
        <taxon>Agaricomycotina</taxon>
        <taxon>Agaricomycetes</taxon>
        <taxon>Agaricomycetidae</taxon>
        <taxon>Agaricales</taxon>
        <taxon>Marasmiineae</taxon>
        <taxon>Omphalotaceae</taxon>
        <taxon>Rhodocollybia</taxon>
    </lineage>
</organism>
<feature type="transmembrane region" description="Helical" evidence="1">
    <location>
        <begin position="55"/>
        <end position="75"/>
    </location>
</feature>
<name>A0A9P5U370_9AGAR</name>
<keyword evidence="1" id="KW-1133">Transmembrane helix</keyword>
<dbReference type="AlphaFoldDB" id="A0A9P5U370"/>
<dbReference type="Pfam" id="PF20151">
    <property type="entry name" value="DUF6533"/>
    <property type="match status" value="1"/>
</dbReference>
<evidence type="ECO:0000259" key="2">
    <source>
        <dbReference type="Pfam" id="PF20151"/>
    </source>
</evidence>
<dbReference type="OrthoDB" id="2755409at2759"/>